<dbReference type="STRING" id="200991.AUC31_12240"/>
<dbReference type="PROSITE" id="PS51186">
    <property type="entry name" value="GNAT"/>
    <property type="match status" value="1"/>
</dbReference>
<dbReference type="InterPro" id="IPR000182">
    <property type="entry name" value="GNAT_dom"/>
</dbReference>
<dbReference type="SUPFAM" id="SSF55729">
    <property type="entry name" value="Acyl-CoA N-acyltransferases (Nat)"/>
    <property type="match status" value="1"/>
</dbReference>
<feature type="domain" description="N-acetyltransferase" evidence="1">
    <location>
        <begin position="6"/>
        <end position="147"/>
    </location>
</feature>
<dbReference type="Gene3D" id="3.40.630.30">
    <property type="match status" value="1"/>
</dbReference>
<protein>
    <recommendedName>
        <fullName evidence="1">N-acetyltransferase domain-containing protein</fullName>
    </recommendedName>
</protein>
<reference evidence="2" key="1">
    <citation type="submission" date="2016-01" db="EMBL/GenBank/DDBJ databases">
        <title>Complete genome of Planococcus rifietoensis type strain M8.</title>
        <authorList>
            <person name="See-Too W.S."/>
        </authorList>
    </citation>
    <scope>NUCLEOTIDE SEQUENCE [LARGE SCALE GENOMIC DNA]</scope>
    <source>
        <strain evidence="2">M8</strain>
    </source>
</reference>
<evidence type="ECO:0000313" key="3">
    <source>
        <dbReference type="Proteomes" id="UP000067683"/>
    </source>
</evidence>
<dbReference type="CDD" id="cd04301">
    <property type="entry name" value="NAT_SF"/>
    <property type="match status" value="1"/>
</dbReference>
<proteinExistence type="predicted"/>
<sequence>MNIHYQKFSSEPPYGIAEEITALHRLIFDGPGHWLEKLNRQETVLVYVALVDKCVVGYKIGYALDDQIFYSWLGGVRPDCRKLGIASELMRRQHEDLKDMGYEIVRTKTMNKWRGMLLLNIQTGFDVLKTEVDPRSQLKIVLEKKLLS</sequence>
<evidence type="ECO:0000259" key="1">
    <source>
        <dbReference type="PROSITE" id="PS51186"/>
    </source>
</evidence>
<dbReference type="KEGG" id="prt:AUC31_12240"/>
<dbReference type="Pfam" id="PF00583">
    <property type="entry name" value="Acetyltransf_1"/>
    <property type="match status" value="1"/>
</dbReference>
<dbReference type="AlphaFoldDB" id="A0A0U2YSV4"/>
<dbReference type="EMBL" id="CP013659">
    <property type="protein sequence ID" value="ALS75917.1"/>
    <property type="molecule type" value="Genomic_DNA"/>
</dbReference>
<dbReference type="InterPro" id="IPR016181">
    <property type="entry name" value="Acyl_CoA_acyltransferase"/>
</dbReference>
<organism evidence="2 3">
    <name type="scientific">Planococcus rifietoensis</name>
    <dbReference type="NCBI Taxonomy" id="200991"/>
    <lineage>
        <taxon>Bacteria</taxon>
        <taxon>Bacillati</taxon>
        <taxon>Bacillota</taxon>
        <taxon>Bacilli</taxon>
        <taxon>Bacillales</taxon>
        <taxon>Caryophanaceae</taxon>
        <taxon>Planococcus</taxon>
    </lineage>
</organism>
<keyword evidence="3" id="KW-1185">Reference proteome</keyword>
<accession>A0A0U2YSV4</accession>
<gene>
    <name evidence="2" type="ORF">AUC31_12240</name>
</gene>
<dbReference type="GO" id="GO:0016747">
    <property type="term" value="F:acyltransferase activity, transferring groups other than amino-acyl groups"/>
    <property type="evidence" value="ECO:0007669"/>
    <property type="project" value="InterPro"/>
</dbReference>
<evidence type="ECO:0000313" key="2">
    <source>
        <dbReference type="EMBL" id="ALS75917.1"/>
    </source>
</evidence>
<dbReference type="OrthoDB" id="9812289at2"/>
<dbReference type="Proteomes" id="UP000067683">
    <property type="component" value="Chromosome"/>
</dbReference>
<name>A0A0U2YSV4_9BACL</name>
<dbReference type="RefSeq" id="WP_058382620.1">
    <property type="nucleotide sequence ID" value="NZ_CP013659.2"/>
</dbReference>